<organism evidence="2 3">
    <name type="scientific">Allacma fusca</name>
    <dbReference type="NCBI Taxonomy" id="39272"/>
    <lineage>
        <taxon>Eukaryota</taxon>
        <taxon>Metazoa</taxon>
        <taxon>Ecdysozoa</taxon>
        <taxon>Arthropoda</taxon>
        <taxon>Hexapoda</taxon>
        <taxon>Collembola</taxon>
        <taxon>Symphypleona</taxon>
        <taxon>Sminthuridae</taxon>
        <taxon>Allacma</taxon>
    </lineage>
</organism>
<keyword evidence="1" id="KW-0812">Transmembrane</keyword>
<evidence type="ECO:0000256" key="1">
    <source>
        <dbReference type="SAM" id="Phobius"/>
    </source>
</evidence>
<accession>A0A8J2K8C7</accession>
<evidence type="ECO:0000313" key="2">
    <source>
        <dbReference type="EMBL" id="CAG7784816.1"/>
    </source>
</evidence>
<gene>
    <name evidence="2" type="ORF">AFUS01_LOCUS23479</name>
</gene>
<feature type="transmembrane region" description="Helical" evidence="1">
    <location>
        <begin position="68"/>
        <end position="91"/>
    </location>
</feature>
<feature type="transmembrane region" description="Helical" evidence="1">
    <location>
        <begin position="41"/>
        <end position="62"/>
    </location>
</feature>
<keyword evidence="3" id="KW-1185">Reference proteome</keyword>
<comment type="caution">
    <text evidence="2">The sequence shown here is derived from an EMBL/GenBank/DDBJ whole genome shotgun (WGS) entry which is preliminary data.</text>
</comment>
<name>A0A8J2K8C7_9HEXA</name>
<reference evidence="2" key="1">
    <citation type="submission" date="2021-06" db="EMBL/GenBank/DDBJ databases">
        <authorList>
            <person name="Hodson N. C."/>
            <person name="Mongue J. A."/>
            <person name="Jaron S. K."/>
        </authorList>
    </citation>
    <scope>NUCLEOTIDE SEQUENCE</scope>
</reference>
<evidence type="ECO:0000313" key="3">
    <source>
        <dbReference type="Proteomes" id="UP000708208"/>
    </source>
</evidence>
<sequence>MQLRRDRYTTFDDLRRPMDFVQTYNALQILNAKAMYLNSGLVLPVNQWVYLFVASYCIYGAVKLEGLFAAVMVVSAFIMLYYLAVVFTIFAKIHSISEELLHSWRKEQQNSFIRKTLTSFKPISIWIGSYYYCDQPMVLSMFQSILEGAVDLLMLG</sequence>
<dbReference type="EMBL" id="CAJVCH010283617">
    <property type="protein sequence ID" value="CAG7784816.1"/>
    <property type="molecule type" value="Genomic_DNA"/>
</dbReference>
<keyword evidence="1" id="KW-0472">Membrane</keyword>
<dbReference type="Proteomes" id="UP000708208">
    <property type="component" value="Unassembled WGS sequence"/>
</dbReference>
<protein>
    <submittedName>
        <fullName evidence="2">Uncharacterized protein</fullName>
    </submittedName>
</protein>
<proteinExistence type="predicted"/>
<dbReference type="AlphaFoldDB" id="A0A8J2K8C7"/>
<keyword evidence="1" id="KW-1133">Transmembrane helix</keyword>